<feature type="domain" description="AAA" evidence="1">
    <location>
        <begin position="20"/>
        <end position="138"/>
    </location>
</feature>
<dbReference type="SUPFAM" id="SSF52540">
    <property type="entry name" value="P-loop containing nucleoside triphosphate hydrolases"/>
    <property type="match status" value="1"/>
</dbReference>
<dbReference type="PANTHER" id="PTHR43566:SF2">
    <property type="entry name" value="DUF4143 DOMAIN-CONTAINING PROTEIN"/>
    <property type="match status" value="1"/>
</dbReference>
<dbReference type="Proteomes" id="UP000577707">
    <property type="component" value="Unassembled WGS sequence"/>
</dbReference>
<keyword evidence="4" id="KW-1185">Reference proteome</keyword>
<protein>
    <recommendedName>
        <fullName evidence="5">ATP-binding protein</fullName>
    </recommendedName>
</protein>
<comment type="caution">
    <text evidence="3">The sequence shown here is derived from an EMBL/GenBank/DDBJ whole genome shotgun (WGS) entry which is preliminary data.</text>
</comment>
<evidence type="ECO:0000313" key="4">
    <source>
        <dbReference type="Proteomes" id="UP000577707"/>
    </source>
</evidence>
<organism evidence="3 4">
    <name type="scientific">Nocardioides albus</name>
    <dbReference type="NCBI Taxonomy" id="1841"/>
    <lineage>
        <taxon>Bacteria</taxon>
        <taxon>Bacillati</taxon>
        <taxon>Actinomycetota</taxon>
        <taxon>Actinomycetes</taxon>
        <taxon>Propionibacteriales</taxon>
        <taxon>Nocardioidaceae</taxon>
        <taxon>Nocardioides</taxon>
    </lineage>
</organism>
<evidence type="ECO:0000259" key="1">
    <source>
        <dbReference type="Pfam" id="PF13173"/>
    </source>
</evidence>
<gene>
    <name evidence="3" type="ORF">FHS12_001009</name>
</gene>
<sequence>MNAILPRPALDRLRELTGTFRIVVVGGPRQAGKTTLLRTLHAEGSGSYATLDDPTTLNTARQDPAGYASFGARPRVIDEVQRGGNDLLLAIKECADNDNSPGQFILSGSSRFLTVPTLSESLAGRAVFLDLWPLSAAERTGSVADTPAALFDPATFASRDLVSTWGRDDYFELIRSGGYPEAIRVPESVRDAWFDSYVSTVTLRDVASFADIRNASAVPQLLGLVAARSGGQLVQGDLAKSLNLAQNTVRDYLNYLEIVFLAARLPAWSTNLSSRLIKTPKAYVTDSGLAASLLGVDESVAEPGHPQAGQLVETLVFTELTRQLTTSTARANLNYFRDREGREVDFVLTKRDGSIVAIEVKASATAKTDSFKHLAWMRDKYGEKFRAGYVLYLGSEVRPFGDRLAAVPVSALWEGRPLP</sequence>
<dbReference type="Pfam" id="PF13173">
    <property type="entry name" value="AAA_14"/>
    <property type="match status" value="1"/>
</dbReference>
<dbReference type="PANTHER" id="PTHR43566">
    <property type="entry name" value="CONSERVED PROTEIN"/>
    <property type="match status" value="1"/>
</dbReference>
<dbReference type="EMBL" id="JACHXG010000002">
    <property type="protein sequence ID" value="MBB3088076.1"/>
    <property type="molecule type" value="Genomic_DNA"/>
</dbReference>
<dbReference type="InterPro" id="IPR027417">
    <property type="entry name" value="P-loop_NTPase"/>
</dbReference>
<dbReference type="InterPro" id="IPR041682">
    <property type="entry name" value="AAA_14"/>
</dbReference>
<dbReference type="AlphaFoldDB" id="A0A7W5F7J4"/>
<evidence type="ECO:0008006" key="5">
    <source>
        <dbReference type="Google" id="ProtNLM"/>
    </source>
</evidence>
<name>A0A7W5F7J4_9ACTN</name>
<dbReference type="InterPro" id="IPR025420">
    <property type="entry name" value="DUF4143"/>
</dbReference>
<evidence type="ECO:0000313" key="3">
    <source>
        <dbReference type="EMBL" id="MBB3088076.1"/>
    </source>
</evidence>
<evidence type="ECO:0000259" key="2">
    <source>
        <dbReference type="Pfam" id="PF13635"/>
    </source>
</evidence>
<proteinExistence type="predicted"/>
<feature type="domain" description="DUF4143" evidence="2">
    <location>
        <begin position="204"/>
        <end position="363"/>
    </location>
</feature>
<dbReference type="Pfam" id="PF13635">
    <property type="entry name" value="DUF4143"/>
    <property type="match status" value="1"/>
</dbReference>
<dbReference type="RefSeq" id="WP_183542857.1">
    <property type="nucleotide sequence ID" value="NZ_BMQT01000004.1"/>
</dbReference>
<accession>A0A7W5F7J4</accession>
<reference evidence="3 4" key="1">
    <citation type="submission" date="2020-08" db="EMBL/GenBank/DDBJ databases">
        <title>Genomic Encyclopedia of Type Strains, Phase III (KMG-III): the genomes of soil and plant-associated and newly described type strains.</title>
        <authorList>
            <person name="Whitman W."/>
        </authorList>
    </citation>
    <scope>NUCLEOTIDE SEQUENCE [LARGE SCALE GENOMIC DNA]</scope>
    <source>
        <strain evidence="3 4">CECT 3302</strain>
    </source>
</reference>